<dbReference type="PANTHER" id="PTHR11552">
    <property type="entry name" value="GLUCOSE-METHANOL-CHOLINE GMC OXIDOREDUCTASE"/>
    <property type="match status" value="1"/>
</dbReference>
<feature type="binding site" evidence="3">
    <location>
        <begin position="40"/>
        <end position="41"/>
    </location>
    <ligand>
        <name>FAD</name>
        <dbReference type="ChEBI" id="CHEBI:57692"/>
    </ligand>
</feature>
<dbReference type="Proteomes" id="UP000240883">
    <property type="component" value="Unassembled WGS sequence"/>
</dbReference>
<feature type="active site" description="Proton acceptor" evidence="2">
    <location>
        <position position="590"/>
    </location>
</feature>
<dbReference type="PIRSF" id="PIRSF000137">
    <property type="entry name" value="Alcohol_oxidase"/>
    <property type="match status" value="1"/>
</dbReference>
<dbReference type="GO" id="GO:0050660">
    <property type="term" value="F:flavin adenine dinucleotide binding"/>
    <property type="evidence" value="ECO:0007669"/>
    <property type="project" value="InterPro"/>
</dbReference>
<keyword evidence="3" id="KW-0285">Flavoprotein</keyword>
<comment type="cofactor">
    <cofactor evidence="3">
        <name>FAD</name>
        <dbReference type="ChEBI" id="CHEBI:57692"/>
    </cofactor>
</comment>
<dbReference type="InterPro" id="IPR007867">
    <property type="entry name" value="GMC_OxRtase_C"/>
</dbReference>
<accession>A0A2T2P0K8</accession>
<feature type="chain" id="PRO_5015411888" evidence="4">
    <location>
        <begin position="22"/>
        <end position="612"/>
    </location>
</feature>
<dbReference type="PROSITE" id="PS00624">
    <property type="entry name" value="GMC_OXRED_2"/>
    <property type="match status" value="1"/>
</dbReference>
<evidence type="ECO:0000256" key="1">
    <source>
        <dbReference type="ARBA" id="ARBA00010790"/>
    </source>
</evidence>
<dbReference type="SUPFAM" id="SSF54373">
    <property type="entry name" value="FAD-linked reductases, C-terminal domain"/>
    <property type="match status" value="1"/>
</dbReference>
<dbReference type="InterPro" id="IPR000172">
    <property type="entry name" value="GMC_OxRdtase_N"/>
</dbReference>
<dbReference type="Gene3D" id="3.50.50.60">
    <property type="entry name" value="FAD/NAD(P)-binding domain"/>
    <property type="match status" value="1"/>
</dbReference>
<proteinExistence type="inferred from homology"/>
<evidence type="ECO:0000259" key="5">
    <source>
        <dbReference type="PROSITE" id="PS00624"/>
    </source>
</evidence>
<feature type="domain" description="Glucose-methanol-choline oxidoreductase N-terminal" evidence="5">
    <location>
        <begin position="296"/>
        <end position="310"/>
    </location>
</feature>
<dbReference type="InterPro" id="IPR036188">
    <property type="entry name" value="FAD/NAD-bd_sf"/>
</dbReference>
<comment type="similarity">
    <text evidence="1">Belongs to the GMC oxidoreductase family.</text>
</comment>
<dbReference type="Pfam" id="PF00732">
    <property type="entry name" value="GMC_oxred_N"/>
    <property type="match status" value="1"/>
</dbReference>
<gene>
    <name evidence="6" type="ORF">BS50DRAFT_631177</name>
</gene>
<keyword evidence="4" id="KW-0732">Signal</keyword>
<dbReference type="GO" id="GO:0016614">
    <property type="term" value="F:oxidoreductase activity, acting on CH-OH group of donors"/>
    <property type="evidence" value="ECO:0007669"/>
    <property type="project" value="InterPro"/>
</dbReference>
<dbReference type="SUPFAM" id="SSF51905">
    <property type="entry name" value="FAD/NAD(P)-binding domain"/>
    <property type="match status" value="1"/>
</dbReference>
<evidence type="ECO:0000313" key="7">
    <source>
        <dbReference type="Proteomes" id="UP000240883"/>
    </source>
</evidence>
<evidence type="ECO:0000256" key="3">
    <source>
        <dbReference type="PIRSR" id="PIRSR000137-2"/>
    </source>
</evidence>
<reference evidence="6 7" key="1">
    <citation type="journal article" date="2018" name="Front. Microbiol.">
        <title>Genome-Wide Analysis of Corynespora cassiicola Leaf Fall Disease Putative Effectors.</title>
        <authorList>
            <person name="Lopez D."/>
            <person name="Ribeiro S."/>
            <person name="Label P."/>
            <person name="Fumanal B."/>
            <person name="Venisse J.S."/>
            <person name="Kohler A."/>
            <person name="de Oliveira R.R."/>
            <person name="Labutti K."/>
            <person name="Lipzen A."/>
            <person name="Lail K."/>
            <person name="Bauer D."/>
            <person name="Ohm R.A."/>
            <person name="Barry K.W."/>
            <person name="Spatafora J."/>
            <person name="Grigoriev I.V."/>
            <person name="Martin F.M."/>
            <person name="Pujade-Renaud V."/>
        </authorList>
    </citation>
    <scope>NUCLEOTIDE SEQUENCE [LARGE SCALE GENOMIC DNA]</scope>
    <source>
        <strain evidence="6 7">Philippines</strain>
    </source>
</reference>
<dbReference type="GO" id="GO:0044550">
    <property type="term" value="P:secondary metabolite biosynthetic process"/>
    <property type="evidence" value="ECO:0007669"/>
    <property type="project" value="TreeGrafter"/>
</dbReference>
<evidence type="ECO:0000256" key="2">
    <source>
        <dbReference type="PIRSR" id="PIRSR000137-1"/>
    </source>
</evidence>
<name>A0A2T2P0K8_CORCC</name>
<dbReference type="OrthoDB" id="269227at2759"/>
<dbReference type="InterPro" id="IPR012132">
    <property type="entry name" value="GMC_OxRdtase"/>
</dbReference>
<dbReference type="Pfam" id="PF05199">
    <property type="entry name" value="GMC_oxred_C"/>
    <property type="match status" value="1"/>
</dbReference>
<keyword evidence="3" id="KW-0274">FAD</keyword>
<dbReference type="PANTHER" id="PTHR11552:SF115">
    <property type="entry name" value="DEHYDROGENASE XPTC-RELATED"/>
    <property type="match status" value="1"/>
</dbReference>
<feature type="signal peptide" evidence="4">
    <location>
        <begin position="1"/>
        <end position="21"/>
    </location>
</feature>
<dbReference type="Gene3D" id="3.30.560.10">
    <property type="entry name" value="Glucose Oxidase, domain 3"/>
    <property type="match status" value="1"/>
</dbReference>
<evidence type="ECO:0000313" key="6">
    <source>
        <dbReference type="EMBL" id="PSN71173.1"/>
    </source>
</evidence>
<dbReference type="AlphaFoldDB" id="A0A2T2P0K8"/>
<protein>
    <submittedName>
        <fullName evidence="6">Choline dehydrogenase</fullName>
    </submittedName>
</protein>
<evidence type="ECO:0000256" key="4">
    <source>
        <dbReference type="SAM" id="SignalP"/>
    </source>
</evidence>
<dbReference type="EMBL" id="KZ678131">
    <property type="protein sequence ID" value="PSN71173.1"/>
    <property type="molecule type" value="Genomic_DNA"/>
</dbReference>
<organism evidence="6 7">
    <name type="scientific">Corynespora cassiicola Philippines</name>
    <dbReference type="NCBI Taxonomy" id="1448308"/>
    <lineage>
        <taxon>Eukaryota</taxon>
        <taxon>Fungi</taxon>
        <taxon>Dikarya</taxon>
        <taxon>Ascomycota</taxon>
        <taxon>Pezizomycotina</taxon>
        <taxon>Dothideomycetes</taxon>
        <taxon>Pleosporomycetidae</taxon>
        <taxon>Pleosporales</taxon>
        <taxon>Corynesporascaceae</taxon>
        <taxon>Corynespora</taxon>
    </lineage>
</organism>
<keyword evidence="7" id="KW-1185">Reference proteome</keyword>
<sequence>MKGAFLHQLVIVVAVAAGVRAQEEGLLNRAYDYIIVGGGTSGLTVANRLTEGGKMSVLVVEYGYLSDDPVVLLPAATLDVHPEQMYNMTTPPIPGLNNRTQNPPAGAIVGGGSAVNGMFFDRGSTSDYDAWEALGNPGWSFTDILPYFKKSVTFTPPTPEVVGKYNYSWDIESAYGGNGPVQVSFPPYQFPGMGYLWELWKQLGITKQKEGANGNAFGVFSAPSSLDPVSRTRSYARTAHYDPVKNRTNYHLLTGYQATEIRFMNGLRAVGVNVVKKGTTEKIAIQAHRETILAAGALWTPWLLQRSGLGPSSILEAAGIPVKKEFPGVGANFQDHPFGGAFFTWTNNAPAPTQNSLLTNDTFYTEAEKEYLETQSGPLTVARGNHAAFLPLQTVDPEGYQSLSAAILAQDPTPYLPPTYDAKLTKGFKAQQRLTAELLVRNDSAAIEYPFGAGAPGPAALQRVLSRGYITLNTTSPSSPPLLYYRTFSNPLDMSLAIKSIRFARKLNAHPSLAGLGPVELAPGANVTDDAALEAYLRAGMAPTFAHASGSTSMLPEEFGGVVGPDLRVYGTSRLSVIDAGIMPFIPATHLCTTVYAVAEKGADLIKARTGW</sequence>
<feature type="active site" description="Proton donor" evidence="2">
    <location>
        <position position="547"/>
    </location>
</feature>